<feature type="compositionally biased region" description="Pro residues" evidence="4">
    <location>
        <begin position="328"/>
        <end position="376"/>
    </location>
</feature>
<evidence type="ECO:0000313" key="8">
    <source>
        <dbReference type="Proteomes" id="UP000178092"/>
    </source>
</evidence>
<gene>
    <name evidence="7" type="ORF">A3C04_02035</name>
</gene>
<feature type="region of interest" description="Disordered" evidence="4">
    <location>
        <begin position="322"/>
        <end position="446"/>
    </location>
</feature>
<evidence type="ECO:0000256" key="5">
    <source>
        <dbReference type="SAM" id="Phobius"/>
    </source>
</evidence>
<dbReference type="Pfam" id="PF17210">
    <property type="entry name" value="SdrD_B"/>
    <property type="match status" value="1"/>
</dbReference>
<comment type="subcellular location">
    <subcellularLocation>
        <location evidence="1">Secreted</location>
    </subcellularLocation>
</comment>
<proteinExistence type="predicted"/>
<dbReference type="AlphaFoldDB" id="A0A1G2R485"/>
<feature type="transmembrane region" description="Helical" evidence="5">
    <location>
        <begin position="727"/>
        <end position="744"/>
    </location>
</feature>
<feature type="compositionally biased region" description="Pro residues" evidence="4">
    <location>
        <begin position="410"/>
        <end position="430"/>
    </location>
</feature>
<feature type="compositionally biased region" description="Polar residues" evidence="4">
    <location>
        <begin position="386"/>
        <end position="404"/>
    </location>
</feature>
<comment type="caution">
    <text evidence="7">The sequence shown here is derived from an EMBL/GenBank/DDBJ whole genome shotgun (WGS) entry which is preliminary data.</text>
</comment>
<keyword evidence="5" id="KW-0472">Membrane</keyword>
<protein>
    <recommendedName>
        <fullName evidence="6">SD-repeat containing protein B domain-containing protein</fullName>
    </recommendedName>
</protein>
<feature type="compositionally biased region" description="Low complexity" evidence="4">
    <location>
        <begin position="431"/>
        <end position="441"/>
    </location>
</feature>
<evidence type="ECO:0000259" key="6">
    <source>
        <dbReference type="Pfam" id="PF17210"/>
    </source>
</evidence>
<organism evidence="7 8">
    <name type="scientific">Candidatus Wildermuthbacteria bacterium RIFCSPHIGHO2_02_FULL_45_25</name>
    <dbReference type="NCBI Taxonomy" id="1802450"/>
    <lineage>
        <taxon>Bacteria</taxon>
        <taxon>Candidatus Wildermuthiibacteriota</taxon>
    </lineage>
</organism>
<evidence type="ECO:0000256" key="1">
    <source>
        <dbReference type="ARBA" id="ARBA00004613"/>
    </source>
</evidence>
<keyword evidence="5" id="KW-1133">Transmembrane helix</keyword>
<keyword evidence="5" id="KW-0812">Transmembrane</keyword>
<feature type="domain" description="SD-repeat containing protein B" evidence="6">
    <location>
        <begin position="230"/>
        <end position="297"/>
    </location>
</feature>
<keyword evidence="3" id="KW-0732">Signal</keyword>
<dbReference type="PANTHER" id="PTHR36721">
    <property type="entry name" value="PROLINE-RICH FAMILY PROTEIN"/>
    <property type="match status" value="1"/>
</dbReference>
<dbReference type="GO" id="GO:0005576">
    <property type="term" value="C:extracellular region"/>
    <property type="evidence" value="ECO:0007669"/>
    <property type="project" value="UniProtKB-SubCell"/>
</dbReference>
<dbReference type="Gene3D" id="2.60.40.10">
    <property type="entry name" value="Immunoglobulins"/>
    <property type="match status" value="1"/>
</dbReference>
<dbReference type="InterPro" id="IPR013783">
    <property type="entry name" value="Ig-like_fold"/>
</dbReference>
<sequence>MKSHWRQREPTFEIMRGSLRFQRADEFLLLLECKKEVHSRRTFISSKGRFINIITVAMEFNTSLHPKAGRFFVSSLLCIGILMQSFILTASPAYASEELEETSQTQTVCVPNPEDDLSGSIMPGSASASIANASEECSYPVGFAVYQVGLWDKQQLFDSITKTINPGESLQLQIDWPSCRYQLDIFYGDVINDFGGGLNRYGERLLDAEKVIEGREACGGSGFKITGKKFDDMDGNGEWNKDTEAVLNGWQIILEGPEGLSISTTTGADGFYGFYGLAPGGYKICEETREGWIQTFPATDDGCHHATVEDGNIWRNFGNQEETTALPTPTPIPTVTPTPSSSPTPSPSPSPSAIPTPSPTPEISPTPTVEPSPSPSPIARSGGSPPATSTPLPNSNPVSVSIGGNSPVPSASPTPSPSPVPSVSPSPSPSAIPTVSPIPSSEVSSGLQVIKSVRNVTRGEDGWQKSATVHPSDIVEFRIEVYSTGEGKAENVYLRDFLPEYLSYAGNAQIDGVALLQDVTQTFFLGDIAGGEGKVILFRAQIASLDVLPPDVMQLMNVVGVYNTEKASTASAILYVSSFPSNRDIISEKEGRGEPLAVGLRVEPTIGDSPLDVVLTADVIGTAQGEITYRISCGKGEAWDSVRTLTSTTLTEYNLCLYETPGTYKARVQVTRGGYTAESERQIEVRDVLKALGSSNVLSRGKGGFQGFTGAFTAAAGVIGSLWDSSLPLFMLFSISLLFLFFLVRRGYQRFKYIDGTAILPS</sequence>
<dbReference type="Proteomes" id="UP000178092">
    <property type="component" value="Unassembled WGS sequence"/>
</dbReference>
<evidence type="ECO:0000256" key="4">
    <source>
        <dbReference type="SAM" id="MobiDB-lite"/>
    </source>
</evidence>
<dbReference type="PANTHER" id="PTHR36721:SF1">
    <property type="entry name" value="OS04G0446401 PROTEIN"/>
    <property type="match status" value="1"/>
</dbReference>
<accession>A0A1G2R485</accession>
<evidence type="ECO:0000256" key="3">
    <source>
        <dbReference type="ARBA" id="ARBA00022729"/>
    </source>
</evidence>
<evidence type="ECO:0000256" key="2">
    <source>
        <dbReference type="ARBA" id="ARBA00022525"/>
    </source>
</evidence>
<keyword evidence="2" id="KW-0964">Secreted</keyword>
<dbReference type="EMBL" id="MHTV01000006">
    <property type="protein sequence ID" value="OHA67675.1"/>
    <property type="molecule type" value="Genomic_DNA"/>
</dbReference>
<name>A0A1G2R485_9BACT</name>
<dbReference type="InterPro" id="IPR033764">
    <property type="entry name" value="Sdr_B"/>
</dbReference>
<evidence type="ECO:0000313" key="7">
    <source>
        <dbReference type="EMBL" id="OHA67675.1"/>
    </source>
</evidence>
<reference evidence="7 8" key="1">
    <citation type="journal article" date="2016" name="Nat. Commun.">
        <title>Thousands of microbial genomes shed light on interconnected biogeochemical processes in an aquifer system.</title>
        <authorList>
            <person name="Anantharaman K."/>
            <person name="Brown C.T."/>
            <person name="Hug L.A."/>
            <person name="Sharon I."/>
            <person name="Castelle C.J."/>
            <person name="Probst A.J."/>
            <person name="Thomas B.C."/>
            <person name="Singh A."/>
            <person name="Wilkins M.J."/>
            <person name="Karaoz U."/>
            <person name="Brodie E.L."/>
            <person name="Williams K.H."/>
            <person name="Hubbard S.S."/>
            <person name="Banfield J.F."/>
        </authorList>
    </citation>
    <scope>NUCLEOTIDE SEQUENCE [LARGE SCALE GENOMIC DNA]</scope>
</reference>
<dbReference type="SUPFAM" id="SSF117074">
    <property type="entry name" value="Hypothetical protein PA1324"/>
    <property type="match status" value="1"/>
</dbReference>